<dbReference type="PANTHER" id="PTHR36766:SF70">
    <property type="entry name" value="DISEASE RESISTANCE PROTEIN RGA4"/>
    <property type="match status" value="1"/>
</dbReference>
<dbReference type="OrthoDB" id="2018467at2759"/>
<organism evidence="4 5">
    <name type="scientific">Corchorus olitorius</name>
    <dbReference type="NCBI Taxonomy" id="93759"/>
    <lineage>
        <taxon>Eukaryota</taxon>
        <taxon>Viridiplantae</taxon>
        <taxon>Streptophyta</taxon>
        <taxon>Embryophyta</taxon>
        <taxon>Tracheophyta</taxon>
        <taxon>Spermatophyta</taxon>
        <taxon>Magnoliopsida</taxon>
        <taxon>eudicotyledons</taxon>
        <taxon>Gunneridae</taxon>
        <taxon>Pentapetalae</taxon>
        <taxon>rosids</taxon>
        <taxon>malvids</taxon>
        <taxon>Malvales</taxon>
        <taxon>Malvaceae</taxon>
        <taxon>Grewioideae</taxon>
        <taxon>Apeibeae</taxon>
        <taxon>Corchorus</taxon>
    </lineage>
</organism>
<dbReference type="InterPro" id="IPR032675">
    <property type="entry name" value="LRR_dom_sf"/>
</dbReference>
<dbReference type="Pfam" id="PF23598">
    <property type="entry name" value="LRR_14"/>
    <property type="match status" value="1"/>
</dbReference>
<dbReference type="InterPro" id="IPR055414">
    <property type="entry name" value="LRR_R13L4/SHOC2-like"/>
</dbReference>
<accession>A0A1R3GB62</accession>
<comment type="caution">
    <text evidence="4">The sequence shown here is derived from an EMBL/GenBank/DDBJ whole genome shotgun (WGS) entry which is preliminary data.</text>
</comment>
<keyword evidence="2" id="KW-0611">Plant defense</keyword>
<dbReference type="EMBL" id="AWUE01022985">
    <property type="protein sequence ID" value="OMO55324.1"/>
    <property type="molecule type" value="Genomic_DNA"/>
</dbReference>
<dbReference type="SUPFAM" id="SSF52058">
    <property type="entry name" value="L domain-like"/>
    <property type="match status" value="1"/>
</dbReference>
<dbReference type="STRING" id="93759.A0A1R3GB62"/>
<gene>
    <name evidence="4" type="ORF">COLO4_36040</name>
</gene>
<evidence type="ECO:0000313" key="4">
    <source>
        <dbReference type="EMBL" id="OMO55324.1"/>
    </source>
</evidence>
<protein>
    <recommendedName>
        <fullName evidence="3">Disease resistance R13L4/SHOC-2-like LRR domain-containing protein</fullName>
    </recommendedName>
</protein>
<name>A0A1R3GB62_9ROSI</name>
<dbReference type="AlphaFoldDB" id="A0A1R3GB62"/>
<dbReference type="PANTHER" id="PTHR36766">
    <property type="entry name" value="PLANT BROAD-SPECTRUM MILDEW RESISTANCE PROTEIN RPW8"/>
    <property type="match status" value="1"/>
</dbReference>
<dbReference type="GO" id="GO:0006952">
    <property type="term" value="P:defense response"/>
    <property type="evidence" value="ECO:0007669"/>
    <property type="project" value="UniProtKB-KW"/>
</dbReference>
<keyword evidence="1" id="KW-0677">Repeat</keyword>
<evidence type="ECO:0000259" key="3">
    <source>
        <dbReference type="Pfam" id="PF23598"/>
    </source>
</evidence>
<dbReference type="Proteomes" id="UP000187203">
    <property type="component" value="Unassembled WGS sequence"/>
</dbReference>
<evidence type="ECO:0000313" key="5">
    <source>
        <dbReference type="Proteomes" id="UP000187203"/>
    </source>
</evidence>
<dbReference type="Gene3D" id="3.80.10.10">
    <property type="entry name" value="Ribonuclease Inhibitor"/>
    <property type="match status" value="1"/>
</dbReference>
<evidence type="ECO:0000256" key="1">
    <source>
        <dbReference type="ARBA" id="ARBA00022737"/>
    </source>
</evidence>
<reference evidence="5" key="1">
    <citation type="submission" date="2013-09" db="EMBL/GenBank/DDBJ databases">
        <title>Corchorus olitorius genome sequencing.</title>
        <authorList>
            <person name="Alam M."/>
            <person name="Haque M.S."/>
            <person name="Islam M.S."/>
            <person name="Emdad E.M."/>
            <person name="Islam M.M."/>
            <person name="Ahmed B."/>
            <person name="Halim A."/>
            <person name="Hossen Q.M.M."/>
            <person name="Hossain M.Z."/>
            <person name="Ahmed R."/>
            <person name="Khan M.M."/>
            <person name="Islam R."/>
            <person name="Rashid M.M."/>
            <person name="Khan S.A."/>
            <person name="Rahman M.S."/>
            <person name="Alam M."/>
            <person name="Yahiya A.S."/>
            <person name="Khan M.S."/>
            <person name="Azam M.S."/>
            <person name="Haque T."/>
            <person name="Lashkar M.Z.H."/>
            <person name="Akhand A.I."/>
            <person name="Morshed G."/>
            <person name="Roy S."/>
            <person name="Uddin K.S."/>
            <person name="Rabeya T."/>
            <person name="Hossain A.S."/>
            <person name="Chowdhury A."/>
            <person name="Snigdha A.R."/>
            <person name="Mortoza M.S."/>
            <person name="Matin S.A."/>
            <person name="Hoque S.M.E."/>
            <person name="Islam M.K."/>
            <person name="Roy D.K."/>
            <person name="Haider R."/>
            <person name="Moosa M.M."/>
            <person name="Elias S.M."/>
            <person name="Hasan A.M."/>
            <person name="Jahan S."/>
            <person name="Shafiuddin M."/>
            <person name="Mahmood N."/>
            <person name="Shommy N.S."/>
        </authorList>
    </citation>
    <scope>NUCLEOTIDE SEQUENCE [LARGE SCALE GENOMIC DNA]</scope>
    <source>
        <strain evidence="5">cv. O-4</strain>
    </source>
</reference>
<evidence type="ECO:0000256" key="2">
    <source>
        <dbReference type="ARBA" id="ARBA00022821"/>
    </source>
</evidence>
<feature type="domain" description="Disease resistance R13L4/SHOC-2-like LRR" evidence="3">
    <location>
        <begin position="39"/>
        <end position="115"/>
    </location>
</feature>
<keyword evidence="5" id="KW-1185">Reference proteome</keyword>
<proteinExistence type="predicted"/>
<sequence length="245" mass="28297">MLNSKTDSIDHEEVRHLSFCDDHQPLVKVPQALNKRKKYLRVLNSRDSALKALPDSIGNLKHLRCLDLRGCHHIKKIPASFYKLQSLIMLKMKGVPLMQLLDGMQSFIKLRSLEVSIGAMHLKGIRPGCWSCVQYLGLIDCESSESLFEGMQYLTSLRSMFMYNCPKLVSMPQSLKFLTKLEHLHIMECPNMNFQMEPEKEDKHLQFSLQFFGLRSIGALKDLPRLLLEGSACTLKRIWLFRDLM</sequence>